<sequence>MANTKNLRSVATALAPMAKGLPTQNVVAPRPAAAGEVEPVVQFSFALRKAQRKQLMRLADDADMTMRAFILEALKAKGLEVTDEDLLDLRKKG</sequence>
<accession>A0A1H4FY58</accession>
<organism evidence="1 2">
    <name type="scientific">Rubrimonas cliftonensis</name>
    <dbReference type="NCBI Taxonomy" id="89524"/>
    <lineage>
        <taxon>Bacteria</taxon>
        <taxon>Pseudomonadati</taxon>
        <taxon>Pseudomonadota</taxon>
        <taxon>Alphaproteobacteria</taxon>
        <taxon>Rhodobacterales</taxon>
        <taxon>Paracoccaceae</taxon>
        <taxon>Rubrimonas</taxon>
    </lineage>
</organism>
<dbReference type="EMBL" id="FNQM01000031">
    <property type="protein sequence ID" value="SEB02279.1"/>
    <property type="molecule type" value="Genomic_DNA"/>
</dbReference>
<reference evidence="1 2" key="1">
    <citation type="submission" date="2016-10" db="EMBL/GenBank/DDBJ databases">
        <authorList>
            <person name="de Groot N.N."/>
        </authorList>
    </citation>
    <scope>NUCLEOTIDE SEQUENCE [LARGE SCALE GENOMIC DNA]</scope>
    <source>
        <strain evidence="1 2">DSM 15345</strain>
    </source>
</reference>
<dbReference type="STRING" id="89524.SAMN05444370_13119"/>
<evidence type="ECO:0000313" key="1">
    <source>
        <dbReference type="EMBL" id="SEB02279.1"/>
    </source>
</evidence>
<dbReference type="RefSeq" id="WP_093256414.1">
    <property type="nucleotide sequence ID" value="NZ_FNQM01000031.1"/>
</dbReference>
<name>A0A1H4FY58_9RHOB</name>
<evidence type="ECO:0000313" key="2">
    <source>
        <dbReference type="Proteomes" id="UP000198703"/>
    </source>
</evidence>
<protein>
    <submittedName>
        <fullName evidence="1">Uncharacterized protein</fullName>
    </submittedName>
</protein>
<keyword evidence="2" id="KW-1185">Reference proteome</keyword>
<dbReference type="AlphaFoldDB" id="A0A1H4FY58"/>
<dbReference type="OrthoDB" id="9862220at2"/>
<proteinExistence type="predicted"/>
<gene>
    <name evidence="1" type="ORF">SAMN05444370_13119</name>
</gene>
<dbReference type="Proteomes" id="UP000198703">
    <property type="component" value="Unassembled WGS sequence"/>
</dbReference>